<accession>A0A8E7AYA1</accession>
<organism evidence="3 4">
    <name type="scientific">Methanospirillum purgamenti</name>
    <dbReference type="NCBI Taxonomy" id="2834276"/>
    <lineage>
        <taxon>Archaea</taxon>
        <taxon>Methanobacteriati</taxon>
        <taxon>Methanobacteriota</taxon>
        <taxon>Stenosarchaea group</taxon>
        <taxon>Methanomicrobia</taxon>
        <taxon>Methanomicrobiales</taxon>
        <taxon>Methanospirillaceae</taxon>
        <taxon>Methanospirillum</taxon>
    </lineage>
</organism>
<dbReference type="InterPro" id="IPR009051">
    <property type="entry name" value="Helical_ferredxn"/>
</dbReference>
<name>A0A8E7AYA1_9EURY</name>
<dbReference type="KEGG" id="mrtj:KHC33_08540"/>
<dbReference type="NCBIfam" id="TIGR01316">
    <property type="entry name" value="gltA"/>
    <property type="match status" value="1"/>
</dbReference>
<dbReference type="SUPFAM" id="SSF51971">
    <property type="entry name" value="Nucleotide-binding domain"/>
    <property type="match status" value="1"/>
</dbReference>
<dbReference type="GO" id="GO:0004355">
    <property type="term" value="F:glutamate synthase (NADPH) activity"/>
    <property type="evidence" value="ECO:0007669"/>
    <property type="project" value="UniProtKB-EC"/>
</dbReference>
<dbReference type="Gene3D" id="3.50.50.60">
    <property type="entry name" value="FAD/NAD(P)-binding domain"/>
    <property type="match status" value="2"/>
</dbReference>
<dbReference type="RefSeq" id="WP_214418250.1">
    <property type="nucleotide sequence ID" value="NZ_CP075546.1"/>
</dbReference>
<dbReference type="InterPro" id="IPR006004">
    <property type="entry name" value="SudA-like"/>
</dbReference>
<dbReference type="Gene3D" id="1.10.1060.10">
    <property type="entry name" value="Alpha-helical ferredoxin"/>
    <property type="match status" value="1"/>
</dbReference>
<dbReference type="GO" id="GO:0051536">
    <property type="term" value="F:iron-sulfur cluster binding"/>
    <property type="evidence" value="ECO:0007669"/>
    <property type="project" value="InterPro"/>
</dbReference>
<dbReference type="Proteomes" id="UP000680656">
    <property type="component" value="Chromosome"/>
</dbReference>
<dbReference type="EMBL" id="CP075546">
    <property type="protein sequence ID" value="QVV87429.1"/>
    <property type="molecule type" value="Genomic_DNA"/>
</dbReference>
<evidence type="ECO:0000259" key="1">
    <source>
        <dbReference type="Pfam" id="PF07992"/>
    </source>
</evidence>
<keyword evidence="3" id="KW-0560">Oxidoreductase</keyword>
<dbReference type="InterPro" id="IPR023753">
    <property type="entry name" value="FAD/NAD-binding_dom"/>
</dbReference>
<sequence length="447" mass="47515">MGDKSVADRLKDFGEVDNGLSPEEAIEEASRCLQCKKPACVDGCPVNIDIPAFVALIAKGEFLKAAESIRQQNLLPAICGRVCPQETQCEALCILGKKETPIRIGQLERFAADQERAKGLTVPARKTATGKRVAVIGSGPAGIVAAGELAKDGHDVVLYESLHAPGGVLTYGIPSFRLPKDVVKAEIDLILAMGVDLRLNHLVGRTVSHQELEGYDAILLGTGAGLPYFMGIPGENLSGVYSANEFLTRINLMHAERFPEFDTPVARMSRVVVVGGGNVAMDAARTARRMGAKVTLVYRRREEDLPARAAEVHHAQEEGIEFITCANPVRILGDQAVTGIECIRMQMCNLDESGRPIPEPIDNDTFTLDCDVVIQSIGQGPNPVLVSQIPGLDKGRAGNVVTGDDGSTSHPKIFAAGDVTTGAATVIMAMGGAKQAARSISEMLGSR</sequence>
<gene>
    <name evidence="3" type="primary">gltA</name>
    <name evidence="3" type="ORF">KHC33_08540</name>
</gene>
<reference evidence="3 4" key="1">
    <citation type="submission" date="2021-05" db="EMBL/GenBank/DDBJ databases">
        <title>A novel Methanospirillum isolate from a pyrite-forming mixed culture.</title>
        <authorList>
            <person name="Bunk B."/>
            <person name="Sproer C."/>
            <person name="Spring S."/>
            <person name="Pester M."/>
        </authorList>
    </citation>
    <scope>NUCLEOTIDE SEQUENCE [LARGE SCALE GENOMIC DNA]</scope>
    <source>
        <strain evidence="3 4">J.3.6.1-F.2.7.3</strain>
    </source>
</reference>
<dbReference type="Pfam" id="PF07992">
    <property type="entry name" value="Pyr_redox_2"/>
    <property type="match status" value="1"/>
</dbReference>
<dbReference type="AlphaFoldDB" id="A0A8E7AYA1"/>
<dbReference type="PRINTS" id="PR00469">
    <property type="entry name" value="PNDRDTASEII"/>
</dbReference>
<feature type="domain" description="Dihydroprymidine dehydrogenase" evidence="2">
    <location>
        <begin position="10"/>
        <end position="119"/>
    </location>
</feature>
<dbReference type="PANTHER" id="PTHR42783:SF3">
    <property type="entry name" value="GLUTAMATE SYNTHASE [NADPH] SMALL CHAIN-RELATED"/>
    <property type="match status" value="1"/>
</dbReference>
<dbReference type="Pfam" id="PF14691">
    <property type="entry name" value="Fer4_20"/>
    <property type="match status" value="1"/>
</dbReference>
<feature type="domain" description="FAD/NAD(P)-binding" evidence="1">
    <location>
        <begin position="132"/>
        <end position="430"/>
    </location>
</feature>
<evidence type="ECO:0000259" key="2">
    <source>
        <dbReference type="Pfam" id="PF14691"/>
    </source>
</evidence>
<dbReference type="InterPro" id="IPR028261">
    <property type="entry name" value="DPD_II"/>
</dbReference>
<dbReference type="EC" id="1.4.1.13" evidence="3"/>
<dbReference type="InterPro" id="IPR036188">
    <property type="entry name" value="FAD/NAD-bd_sf"/>
</dbReference>
<dbReference type="Gene3D" id="3.40.50.720">
    <property type="entry name" value="NAD(P)-binding Rossmann-like Domain"/>
    <property type="match status" value="1"/>
</dbReference>
<dbReference type="PANTHER" id="PTHR42783">
    <property type="entry name" value="GLUTAMATE SYNTHASE [NADPH] SMALL CHAIN"/>
    <property type="match status" value="1"/>
</dbReference>
<protein>
    <submittedName>
        <fullName evidence="3">NADPH-dependent glutamate synthase</fullName>
        <ecNumber evidence="3">1.4.1.13</ecNumber>
    </submittedName>
</protein>
<proteinExistence type="predicted"/>
<evidence type="ECO:0000313" key="3">
    <source>
        <dbReference type="EMBL" id="QVV87429.1"/>
    </source>
</evidence>
<evidence type="ECO:0000313" key="4">
    <source>
        <dbReference type="Proteomes" id="UP000680656"/>
    </source>
</evidence>
<keyword evidence="4" id="KW-1185">Reference proteome</keyword>
<dbReference type="SUPFAM" id="SSF46548">
    <property type="entry name" value="alpha-helical ferredoxin"/>
    <property type="match status" value="1"/>
</dbReference>
<dbReference type="GeneID" id="65097226"/>
<dbReference type="PRINTS" id="PR00368">
    <property type="entry name" value="FADPNR"/>
</dbReference>